<feature type="region of interest" description="Disordered" evidence="9">
    <location>
        <begin position="830"/>
        <end position="886"/>
    </location>
</feature>
<dbReference type="InterPro" id="IPR036096">
    <property type="entry name" value="Ataxin_AXH_dom_sf"/>
</dbReference>
<keyword evidence="3" id="KW-0678">Repressor</keyword>
<dbReference type="GO" id="GO:0003723">
    <property type="term" value="F:RNA binding"/>
    <property type="evidence" value="ECO:0007669"/>
    <property type="project" value="InterPro"/>
</dbReference>
<dbReference type="PROSITE" id="PS51148">
    <property type="entry name" value="AXH"/>
    <property type="match status" value="1"/>
</dbReference>
<evidence type="ECO:0000313" key="11">
    <source>
        <dbReference type="Ensembl" id="ENSOKIP00005101443.1"/>
    </source>
</evidence>
<comment type="subcellular location">
    <subcellularLocation>
        <location evidence="1">Nucleus</location>
    </subcellularLocation>
</comment>
<evidence type="ECO:0000256" key="8">
    <source>
        <dbReference type="ARBA" id="ARBA00023242"/>
    </source>
</evidence>
<feature type="region of interest" description="Disordered" evidence="9">
    <location>
        <begin position="586"/>
        <end position="704"/>
    </location>
</feature>
<keyword evidence="12" id="KW-1185">Reference proteome</keyword>
<feature type="compositionally biased region" description="Basic and acidic residues" evidence="9">
    <location>
        <begin position="988"/>
        <end position="997"/>
    </location>
</feature>
<evidence type="ECO:0000256" key="1">
    <source>
        <dbReference type="ARBA" id="ARBA00004123"/>
    </source>
</evidence>
<keyword evidence="6" id="KW-0238">DNA-binding</keyword>
<keyword evidence="4" id="KW-0597">Phosphoprotein</keyword>
<evidence type="ECO:0000313" key="12">
    <source>
        <dbReference type="Proteomes" id="UP000694557"/>
    </source>
</evidence>
<reference evidence="11" key="2">
    <citation type="submission" date="2025-09" db="UniProtKB">
        <authorList>
            <consortium name="Ensembl"/>
        </authorList>
    </citation>
    <scope>IDENTIFICATION</scope>
</reference>
<evidence type="ECO:0000256" key="3">
    <source>
        <dbReference type="ARBA" id="ARBA00022491"/>
    </source>
</evidence>
<feature type="compositionally biased region" description="Low complexity" evidence="9">
    <location>
        <begin position="587"/>
        <end position="600"/>
    </location>
</feature>
<feature type="compositionally biased region" description="Low complexity" evidence="9">
    <location>
        <begin position="860"/>
        <end position="876"/>
    </location>
</feature>
<dbReference type="SUPFAM" id="SSF102031">
    <property type="entry name" value="AXH domain"/>
    <property type="match status" value="1"/>
</dbReference>
<feature type="compositionally biased region" description="Low complexity" evidence="9">
    <location>
        <begin position="608"/>
        <end position="621"/>
    </location>
</feature>
<comment type="similarity">
    <text evidence="2">Belongs to the ATXN1 family.</text>
</comment>
<evidence type="ECO:0000256" key="7">
    <source>
        <dbReference type="ARBA" id="ARBA00023163"/>
    </source>
</evidence>
<feature type="region of interest" description="Disordered" evidence="9">
    <location>
        <begin position="108"/>
        <end position="128"/>
    </location>
</feature>
<feature type="compositionally biased region" description="Low complexity" evidence="9">
    <location>
        <begin position="692"/>
        <end position="704"/>
    </location>
</feature>
<evidence type="ECO:0000256" key="9">
    <source>
        <dbReference type="SAM" id="MobiDB-lite"/>
    </source>
</evidence>
<dbReference type="Pfam" id="PF12547">
    <property type="entry name" value="ATXN-1_C"/>
    <property type="match status" value="2"/>
</dbReference>
<feature type="compositionally biased region" description="Low complexity" evidence="9">
    <location>
        <begin position="629"/>
        <end position="642"/>
    </location>
</feature>
<proteinExistence type="inferred from homology"/>
<feature type="domain" description="AXH" evidence="10">
    <location>
        <begin position="700"/>
        <end position="831"/>
    </location>
</feature>
<evidence type="ECO:0000256" key="4">
    <source>
        <dbReference type="ARBA" id="ARBA00022553"/>
    </source>
</evidence>
<dbReference type="GO" id="GO:0007399">
    <property type="term" value="P:nervous system development"/>
    <property type="evidence" value="ECO:0007669"/>
    <property type="project" value="TreeGrafter"/>
</dbReference>
<accession>A0A8C7KF52</accession>
<feature type="compositionally biased region" description="Low complexity" evidence="9">
    <location>
        <begin position="671"/>
        <end position="684"/>
    </location>
</feature>
<dbReference type="InterPro" id="IPR003652">
    <property type="entry name" value="Ataxin_AXH_dom"/>
</dbReference>
<dbReference type="PANTHER" id="PTHR13392:SF5">
    <property type="entry name" value="ATAXIN-1"/>
    <property type="match status" value="1"/>
</dbReference>
<dbReference type="SMART" id="SM00536">
    <property type="entry name" value="AXH"/>
    <property type="match status" value="1"/>
</dbReference>
<evidence type="ECO:0000256" key="2">
    <source>
        <dbReference type="ARBA" id="ARBA00007348"/>
    </source>
</evidence>
<protein>
    <submittedName>
        <fullName evidence="11">Ataxin 1</fullName>
    </submittedName>
</protein>
<dbReference type="AlphaFoldDB" id="A0A8C7KF52"/>
<dbReference type="InterPro" id="IPR020997">
    <property type="entry name" value="Ataxin-1_N"/>
</dbReference>
<feature type="compositionally biased region" description="Basic and acidic residues" evidence="9">
    <location>
        <begin position="971"/>
        <end position="981"/>
    </location>
</feature>
<feature type="region of interest" description="Disordered" evidence="9">
    <location>
        <begin position="911"/>
        <end position="1012"/>
    </location>
</feature>
<name>A0A8C7KF52_ONCKI</name>
<gene>
    <name evidence="11" type="primary">ATXN1</name>
    <name evidence="11" type="synonym">LOC109882592</name>
</gene>
<reference evidence="11" key="1">
    <citation type="submission" date="2025-08" db="UniProtKB">
        <authorList>
            <consortium name="Ensembl"/>
        </authorList>
    </citation>
    <scope>IDENTIFICATION</scope>
</reference>
<feature type="compositionally biased region" description="Low complexity" evidence="9">
    <location>
        <begin position="118"/>
        <end position="128"/>
    </location>
</feature>
<dbReference type="GO" id="GO:0003677">
    <property type="term" value="F:DNA binding"/>
    <property type="evidence" value="ECO:0007669"/>
    <property type="project" value="UniProtKB-KW"/>
</dbReference>
<dbReference type="GO" id="GO:0000122">
    <property type="term" value="P:negative regulation of transcription by RNA polymerase II"/>
    <property type="evidence" value="ECO:0007669"/>
    <property type="project" value="TreeGrafter"/>
</dbReference>
<dbReference type="GO" id="GO:0005634">
    <property type="term" value="C:nucleus"/>
    <property type="evidence" value="ECO:0007669"/>
    <property type="project" value="UniProtKB-SubCell"/>
</dbReference>
<evidence type="ECO:0000256" key="5">
    <source>
        <dbReference type="ARBA" id="ARBA00023015"/>
    </source>
</evidence>
<dbReference type="Proteomes" id="UP000694557">
    <property type="component" value="Unassembled WGS sequence"/>
</dbReference>
<evidence type="ECO:0000259" key="10">
    <source>
        <dbReference type="PROSITE" id="PS51148"/>
    </source>
</evidence>
<dbReference type="Ensembl" id="ENSOKIT00005108715.1">
    <property type="protein sequence ID" value="ENSOKIP00005101443.1"/>
    <property type="gene ID" value="ENSOKIG00005044663.1"/>
</dbReference>
<feature type="compositionally biased region" description="Low complexity" evidence="9">
    <location>
        <begin position="650"/>
        <end position="663"/>
    </location>
</feature>
<organism evidence="11 12">
    <name type="scientific">Oncorhynchus kisutch</name>
    <name type="common">Coho salmon</name>
    <name type="synonym">Salmo kisutch</name>
    <dbReference type="NCBI Taxonomy" id="8019"/>
    <lineage>
        <taxon>Eukaryota</taxon>
        <taxon>Metazoa</taxon>
        <taxon>Chordata</taxon>
        <taxon>Craniata</taxon>
        <taxon>Vertebrata</taxon>
        <taxon>Euteleostomi</taxon>
        <taxon>Actinopterygii</taxon>
        <taxon>Neopterygii</taxon>
        <taxon>Teleostei</taxon>
        <taxon>Protacanthopterygii</taxon>
        <taxon>Salmoniformes</taxon>
        <taxon>Salmonidae</taxon>
        <taxon>Salmoninae</taxon>
        <taxon>Oncorhynchus</taxon>
    </lineage>
</organism>
<keyword evidence="7" id="KW-0804">Transcription</keyword>
<dbReference type="PANTHER" id="PTHR13392">
    <property type="entry name" value="ATAXIN 1"/>
    <property type="match status" value="1"/>
</dbReference>
<keyword evidence="8" id="KW-0539">Nucleus</keyword>
<dbReference type="InterPro" id="IPR043404">
    <property type="entry name" value="ATAXIN1-like"/>
</dbReference>
<sequence length="1028" mass="107646">MKSNQERSHGCLPPKKREILALEQRPVVVTAAAEILALEQKPVVVPAAAEILALEQRPVVVTAAAEILALEQRPVVVPAAAAASADTTLHTENLAWLANVASERCRSTETPSPRFHVSSSSSSSPSHSALPLSSLSTIYPTGVGLSQQGGTIQYAQLAPNLQFISSGPYTGYISSQIIQSTATNVAASTGQQRHHLDGHCYTTALISQATKVGDQQNQVQIGLPSDLAVSVGGTHFTTTHQYIQLDSSSPLTVTSPTQGHLQPLQLHTHPGVGLLPHTLTLAPSQVLVQYTDGLGINKAEGGHTKVVQLNGELERSFGKQSCAGIKGTSYSNQNNQQVHHGYEARHILIPADYTTQDSTGLQTSLVLVANAQPSPHPHPHPTSGAEQDTVQVHPSLIHSEGGGICLRKPVSRTSSFTSLNSSEALKVSSAPHTVIQTTHHSDEHVHSLYSTTQAPIIGYIARAGNQHGVSYATLPQHLVIPDGQSLQSLLIPVNGVTTTTDLEAACSVTARTASTTASQLAPATASLPRHTYLTASLSKCEMLESDGHHQSPAVLQAQVLPIQHIQIPSNTTANVVASPSPAPALAPGPVQVSPSLSSSPSPAPALAPGPVQVSPSLSSSPSPAPALAPAPVQASPSLSSSPSPAPALAPAPVQASPSLSSSPSPAPALAPGPVQASPCLSSSPSPAPALAPGPVQASPSLSSSPTTLPPFFMRGSIIQLADGELKRVEDLKTEDFIQSAEISSELKIDSSTVERIDTGQTPNAVIIQFGVGEHKAQVCVEVLLEYPFFVFGQGWSSCCPDRTTQLLELSCAKLCVGDVCVSLTLRSLRGGGGSVSGRNHNSQGHEVKLRHSHNTGDITQGSNSQGNNQSNGQRDGQSMDKDFRNSLNAAGSNSVFLVQVAKTDMLNKEDRDARCVDQGTGSGLRPGSGPGVYGTGVGPRSTSDLHAVSGNGEMRDREQNSPMLPPPLKTEVGEADKEKPWGRKRRWSAPERDQTERADEEPPLTLPKPSFITQQVKLSIEGRSKVSC</sequence>
<feature type="compositionally biased region" description="Gly residues" evidence="9">
    <location>
        <begin position="920"/>
        <end position="937"/>
    </location>
</feature>
<keyword evidence="5" id="KW-0805">Transcription regulation</keyword>
<evidence type="ECO:0000256" key="6">
    <source>
        <dbReference type="ARBA" id="ARBA00023125"/>
    </source>
</evidence>
<dbReference type="Pfam" id="PF08517">
    <property type="entry name" value="AXH"/>
    <property type="match status" value="1"/>
</dbReference>
<dbReference type="GeneTree" id="ENSGT00390000005939"/>